<comment type="caution">
    <text evidence="1">The sequence shown here is derived from an EMBL/GenBank/DDBJ whole genome shotgun (WGS) entry which is preliminary data.</text>
</comment>
<organism evidence="1 2">
    <name type="scientific">Gnomoniopsis smithogilvyi</name>
    <dbReference type="NCBI Taxonomy" id="1191159"/>
    <lineage>
        <taxon>Eukaryota</taxon>
        <taxon>Fungi</taxon>
        <taxon>Dikarya</taxon>
        <taxon>Ascomycota</taxon>
        <taxon>Pezizomycotina</taxon>
        <taxon>Sordariomycetes</taxon>
        <taxon>Sordariomycetidae</taxon>
        <taxon>Diaporthales</taxon>
        <taxon>Gnomoniaceae</taxon>
        <taxon>Gnomoniopsis</taxon>
    </lineage>
</organism>
<accession>A0A9W9CV70</accession>
<gene>
    <name evidence="1" type="ORF">N0V93_008766</name>
</gene>
<dbReference type="OrthoDB" id="10413589at2759"/>
<reference evidence="1" key="1">
    <citation type="submission" date="2022-10" db="EMBL/GenBank/DDBJ databases">
        <title>Tapping the CABI collections for fungal endophytes: first genome assemblies for Collariella, Neodidymelliopsis, Ascochyta clinopodiicola, Didymella pomorum, Didymosphaeria variabile, Neocosmospora piperis and Neocucurbitaria cava.</title>
        <authorList>
            <person name="Hill R."/>
        </authorList>
    </citation>
    <scope>NUCLEOTIDE SEQUENCE</scope>
    <source>
        <strain evidence="1">IMI 355082</strain>
    </source>
</reference>
<protein>
    <submittedName>
        <fullName evidence="1">Uncharacterized protein</fullName>
    </submittedName>
</protein>
<evidence type="ECO:0000313" key="1">
    <source>
        <dbReference type="EMBL" id="KAJ4388159.1"/>
    </source>
</evidence>
<dbReference type="AlphaFoldDB" id="A0A9W9CV70"/>
<dbReference type="EMBL" id="JAPEVB010000005">
    <property type="protein sequence ID" value="KAJ4388159.1"/>
    <property type="molecule type" value="Genomic_DNA"/>
</dbReference>
<sequence>MAPKQTVASFGLQQRPCRGGAKYNYDFLQPWLDPEQVSTRSQEFWIEPTHDTRNTADLLFTYTMSVSTGSFIVNGAFLIDIKTNTRLTEMRAWQLIVDSWLAGGGTQPCGKKGGLKYLVFREVVEPQSCMAMRRELRRQSCQNPGTGQWAKPAEFTPASKSWKKTPFVRCAERVAEALSTASKEIRASRAWIAYKSIDKGEPDFHLVVELAPVAKRVRA</sequence>
<evidence type="ECO:0000313" key="2">
    <source>
        <dbReference type="Proteomes" id="UP001140453"/>
    </source>
</evidence>
<dbReference type="Proteomes" id="UP001140453">
    <property type="component" value="Unassembled WGS sequence"/>
</dbReference>
<keyword evidence="2" id="KW-1185">Reference proteome</keyword>
<proteinExistence type="predicted"/>
<name>A0A9W9CV70_9PEZI</name>